<reference evidence="2" key="1">
    <citation type="journal article" date="2022" name="Mol. Ecol. Resour.">
        <title>The genomes of chicory, endive, great burdock and yacon provide insights into Asteraceae palaeo-polyploidization history and plant inulin production.</title>
        <authorList>
            <person name="Fan W."/>
            <person name="Wang S."/>
            <person name="Wang H."/>
            <person name="Wang A."/>
            <person name="Jiang F."/>
            <person name="Liu H."/>
            <person name="Zhao H."/>
            <person name="Xu D."/>
            <person name="Zhang Y."/>
        </authorList>
    </citation>
    <scope>NUCLEOTIDE SEQUENCE [LARGE SCALE GENOMIC DNA]</scope>
    <source>
        <strain evidence="2">cv. Punajuju</strain>
    </source>
</reference>
<evidence type="ECO:0000313" key="2">
    <source>
        <dbReference type="Proteomes" id="UP001055811"/>
    </source>
</evidence>
<protein>
    <submittedName>
        <fullName evidence="1">Uncharacterized protein</fullName>
    </submittedName>
</protein>
<organism evidence="1 2">
    <name type="scientific">Cichorium intybus</name>
    <name type="common">Chicory</name>
    <dbReference type="NCBI Taxonomy" id="13427"/>
    <lineage>
        <taxon>Eukaryota</taxon>
        <taxon>Viridiplantae</taxon>
        <taxon>Streptophyta</taxon>
        <taxon>Embryophyta</taxon>
        <taxon>Tracheophyta</taxon>
        <taxon>Spermatophyta</taxon>
        <taxon>Magnoliopsida</taxon>
        <taxon>eudicotyledons</taxon>
        <taxon>Gunneridae</taxon>
        <taxon>Pentapetalae</taxon>
        <taxon>asterids</taxon>
        <taxon>campanulids</taxon>
        <taxon>Asterales</taxon>
        <taxon>Asteraceae</taxon>
        <taxon>Cichorioideae</taxon>
        <taxon>Cichorieae</taxon>
        <taxon>Cichoriinae</taxon>
        <taxon>Cichorium</taxon>
    </lineage>
</organism>
<accession>A0ACB9G7J2</accession>
<proteinExistence type="predicted"/>
<evidence type="ECO:0000313" key="1">
    <source>
        <dbReference type="EMBL" id="KAI3779173.1"/>
    </source>
</evidence>
<dbReference type="Proteomes" id="UP001055811">
    <property type="component" value="Linkage Group LG02"/>
</dbReference>
<keyword evidence="2" id="KW-1185">Reference proteome</keyword>
<name>A0ACB9G7J2_CICIN</name>
<comment type="caution">
    <text evidence="1">The sequence shown here is derived from an EMBL/GenBank/DDBJ whole genome shotgun (WGS) entry which is preliminary data.</text>
</comment>
<reference evidence="1 2" key="2">
    <citation type="journal article" date="2022" name="Mol. Ecol. Resour.">
        <title>The genomes of chicory, endive, great burdock and yacon provide insights into Asteraceae paleo-polyploidization history and plant inulin production.</title>
        <authorList>
            <person name="Fan W."/>
            <person name="Wang S."/>
            <person name="Wang H."/>
            <person name="Wang A."/>
            <person name="Jiang F."/>
            <person name="Liu H."/>
            <person name="Zhao H."/>
            <person name="Xu D."/>
            <person name="Zhang Y."/>
        </authorList>
    </citation>
    <scope>NUCLEOTIDE SEQUENCE [LARGE SCALE GENOMIC DNA]</scope>
    <source>
        <strain evidence="2">cv. Punajuju</strain>
        <tissue evidence="1">Leaves</tissue>
    </source>
</reference>
<gene>
    <name evidence="1" type="ORF">L2E82_08745</name>
</gene>
<sequence>MEDEWETIQPSSSSTQSDEDAGDVVVVTRPTSFDTASVFAPSDQESSPVFTQPPQDNYLQEQVLETPSPRSSNSSSSTPISTEIVEGELPQPHEVRSTLLKASFSILSSWVLRIAYGIHNRIGFWSIASVAALATVIAYGRQWQRRRVLAAKDNKDQLALLINQKDEKIKQLLLQIDRMNEALSARRRVPVFRVVVDSPLMINPRANWKPT</sequence>
<dbReference type="EMBL" id="CM042010">
    <property type="protein sequence ID" value="KAI3779173.1"/>
    <property type="molecule type" value="Genomic_DNA"/>
</dbReference>